<comment type="caution">
    <text evidence="3">The sequence shown here is derived from an EMBL/GenBank/DDBJ whole genome shotgun (WGS) entry which is preliminary data.</text>
</comment>
<dbReference type="InterPro" id="IPR025110">
    <property type="entry name" value="AMP-bd_C"/>
</dbReference>
<dbReference type="PANTHER" id="PTHR45527">
    <property type="entry name" value="NONRIBOSOMAL PEPTIDE SYNTHETASE"/>
    <property type="match status" value="1"/>
</dbReference>
<dbReference type="NCBIfam" id="TIGR01733">
    <property type="entry name" value="AA-adenyl-dom"/>
    <property type="match status" value="1"/>
</dbReference>
<protein>
    <submittedName>
        <fullName evidence="3">Linear gramicidin synthase subunit D</fullName>
    </submittedName>
</protein>
<sequence>MQLLSQIIEETSQRQPHKEAFRCRDRSLTYEILNEKSSGLAALLQGHGIGVGDRVAIYMPKAVEMAIGVYGCLKAGAIYVPVDPGLPTPRLASVLRDAGVSAVLTLDRQQKQLMEVLPELDLELQVIVGLPTLNENSIATVPWESLPASSDYQSPSLTENHPAYIIYTSGSTGNPKGILHSHRSGLAYARLAAETYQVNSGDRLGNFAPLHFDQSTFEFFSGPLAGSTTVLIPEEYMRFPASLAKLIDDEQLTIWYSVPFALVQLLLRGALESRDLSSLRWVLFGGEPFPVGHLQKLMKRLSSATFSNVYGPAEVNQCTYFHLSQPPGDDVSSIPIGQIWPETSGMIVDAACQPVPPGELGELLISSPTMMTGYWNRPVLTDAAIVELPQDGEVRKFYRTGDLVRESTDGNLEFHGRSDRQVKIRGNRVELDEIELAILPLSGIEHVAAFATSDPSSDELHVVVFAIVSDDDLLDTSRILLESRKRLPAYAVPSAIVIVDSFPQTTSNKTDYVAMERQYRETVVDDLS</sequence>
<evidence type="ECO:0000313" key="4">
    <source>
        <dbReference type="Proteomes" id="UP000320176"/>
    </source>
</evidence>
<accession>A0A5C6AY72</accession>
<dbReference type="SUPFAM" id="SSF56801">
    <property type="entry name" value="Acetyl-CoA synthetase-like"/>
    <property type="match status" value="1"/>
</dbReference>
<dbReference type="GO" id="GO:0031177">
    <property type="term" value="F:phosphopantetheine binding"/>
    <property type="evidence" value="ECO:0007669"/>
    <property type="project" value="TreeGrafter"/>
</dbReference>
<evidence type="ECO:0000259" key="2">
    <source>
        <dbReference type="Pfam" id="PF13193"/>
    </source>
</evidence>
<dbReference type="InterPro" id="IPR045851">
    <property type="entry name" value="AMP-bd_C_sf"/>
</dbReference>
<dbReference type="Proteomes" id="UP000320176">
    <property type="component" value="Unassembled WGS sequence"/>
</dbReference>
<dbReference type="GO" id="GO:0044550">
    <property type="term" value="P:secondary metabolite biosynthetic process"/>
    <property type="evidence" value="ECO:0007669"/>
    <property type="project" value="TreeGrafter"/>
</dbReference>
<dbReference type="InterPro" id="IPR020845">
    <property type="entry name" value="AMP-binding_CS"/>
</dbReference>
<dbReference type="PANTHER" id="PTHR45527:SF1">
    <property type="entry name" value="FATTY ACID SYNTHASE"/>
    <property type="match status" value="1"/>
</dbReference>
<name>A0A5C6AY72_9BACT</name>
<feature type="domain" description="AMP-binding enzyme C-terminal" evidence="2">
    <location>
        <begin position="433"/>
        <end position="509"/>
    </location>
</feature>
<dbReference type="Pfam" id="PF00501">
    <property type="entry name" value="AMP-binding"/>
    <property type="match status" value="1"/>
</dbReference>
<reference evidence="3 4" key="1">
    <citation type="submission" date="2019-02" db="EMBL/GenBank/DDBJ databases">
        <title>Deep-cultivation of Planctomycetes and their phenomic and genomic characterization uncovers novel biology.</title>
        <authorList>
            <person name="Wiegand S."/>
            <person name="Jogler M."/>
            <person name="Boedeker C."/>
            <person name="Pinto D."/>
            <person name="Vollmers J."/>
            <person name="Rivas-Marin E."/>
            <person name="Kohn T."/>
            <person name="Peeters S.H."/>
            <person name="Heuer A."/>
            <person name="Rast P."/>
            <person name="Oberbeckmann S."/>
            <person name="Bunk B."/>
            <person name="Jeske O."/>
            <person name="Meyerdierks A."/>
            <person name="Storesund J.E."/>
            <person name="Kallscheuer N."/>
            <person name="Luecker S."/>
            <person name="Lage O.M."/>
            <person name="Pohl T."/>
            <person name="Merkel B.J."/>
            <person name="Hornburger P."/>
            <person name="Mueller R.-W."/>
            <person name="Bruemmer F."/>
            <person name="Labrenz M."/>
            <person name="Spormann A.M."/>
            <person name="Op Den Camp H."/>
            <person name="Overmann J."/>
            <person name="Amann R."/>
            <person name="Jetten M.S.M."/>
            <person name="Mascher T."/>
            <person name="Medema M.H."/>
            <person name="Devos D.P."/>
            <person name="Kaster A.-K."/>
            <person name="Ovreas L."/>
            <person name="Rohde M."/>
            <person name="Galperin M.Y."/>
            <person name="Jogler C."/>
        </authorList>
    </citation>
    <scope>NUCLEOTIDE SEQUENCE [LARGE SCALE GENOMIC DNA]</scope>
    <source>
        <strain evidence="3 4">Pla52n</strain>
    </source>
</reference>
<proteinExistence type="predicted"/>
<dbReference type="PROSITE" id="PS00455">
    <property type="entry name" value="AMP_BINDING"/>
    <property type="match status" value="1"/>
</dbReference>
<feature type="domain" description="AMP-dependent synthetase/ligase" evidence="1">
    <location>
        <begin position="9"/>
        <end position="375"/>
    </location>
</feature>
<gene>
    <name evidence="3" type="primary">lgrD</name>
    <name evidence="3" type="ORF">Pla52n_30400</name>
</gene>
<evidence type="ECO:0000313" key="3">
    <source>
        <dbReference type="EMBL" id="TWU04995.1"/>
    </source>
</evidence>
<dbReference type="InterPro" id="IPR010071">
    <property type="entry name" value="AA_adenyl_dom"/>
</dbReference>
<dbReference type="Gene3D" id="3.40.50.12780">
    <property type="entry name" value="N-terminal domain of ligase-like"/>
    <property type="match status" value="1"/>
</dbReference>
<dbReference type="GO" id="GO:0043041">
    <property type="term" value="P:amino acid activation for nonribosomal peptide biosynthetic process"/>
    <property type="evidence" value="ECO:0007669"/>
    <property type="project" value="TreeGrafter"/>
</dbReference>
<dbReference type="EMBL" id="SJPN01000003">
    <property type="protein sequence ID" value="TWU04995.1"/>
    <property type="molecule type" value="Genomic_DNA"/>
</dbReference>
<dbReference type="CDD" id="cd05930">
    <property type="entry name" value="A_NRPS"/>
    <property type="match status" value="1"/>
</dbReference>
<dbReference type="Gene3D" id="3.30.300.30">
    <property type="match status" value="1"/>
</dbReference>
<organism evidence="3 4">
    <name type="scientific">Stieleria varia</name>
    <dbReference type="NCBI Taxonomy" id="2528005"/>
    <lineage>
        <taxon>Bacteria</taxon>
        <taxon>Pseudomonadati</taxon>
        <taxon>Planctomycetota</taxon>
        <taxon>Planctomycetia</taxon>
        <taxon>Pirellulales</taxon>
        <taxon>Pirellulaceae</taxon>
        <taxon>Stieleria</taxon>
    </lineage>
</organism>
<evidence type="ECO:0000259" key="1">
    <source>
        <dbReference type="Pfam" id="PF00501"/>
    </source>
</evidence>
<dbReference type="Pfam" id="PF13193">
    <property type="entry name" value="AMP-binding_C"/>
    <property type="match status" value="1"/>
</dbReference>
<dbReference type="OrthoDB" id="9778383at2"/>
<keyword evidence="4" id="KW-1185">Reference proteome</keyword>
<dbReference type="InterPro" id="IPR042099">
    <property type="entry name" value="ANL_N_sf"/>
</dbReference>
<dbReference type="GO" id="GO:0005737">
    <property type="term" value="C:cytoplasm"/>
    <property type="evidence" value="ECO:0007669"/>
    <property type="project" value="TreeGrafter"/>
</dbReference>
<dbReference type="InterPro" id="IPR000873">
    <property type="entry name" value="AMP-dep_synth/lig_dom"/>
</dbReference>
<dbReference type="AlphaFoldDB" id="A0A5C6AY72"/>
<dbReference type="RefSeq" id="WP_146520319.1">
    <property type="nucleotide sequence ID" value="NZ_CP151726.1"/>
</dbReference>